<dbReference type="Pfam" id="PF07670">
    <property type="entry name" value="Gate"/>
    <property type="match status" value="2"/>
</dbReference>
<keyword evidence="5 15" id="KW-0812">Transmembrane</keyword>
<dbReference type="InterPro" id="IPR030389">
    <property type="entry name" value="G_FEOB_dom"/>
</dbReference>
<feature type="transmembrane region" description="Helical" evidence="15">
    <location>
        <begin position="433"/>
        <end position="456"/>
    </location>
</feature>
<evidence type="ECO:0000256" key="16">
    <source>
        <dbReference type="SAM" id="MobiDB-lite"/>
    </source>
</evidence>
<keyword evidence="6 13" id="KW-0547">Nucleotide-binding</keyword>
<keyword evidence="19" id="KW-1185">Reference proteome</keyword>
<reference evidence="18 19" key="1">
    <citation type="journal article" date="2020" name="Antonie Van Leeuwenhoek">
        <title>Rhodopirellula heiligendammensis sp. nov., Rhodopirellula pilleata sp. nov., and Rhodopirellula solitaria sp. nov. isolated from natural or artificial marine surfaces in Northern Germany and California, USA, and emended description of the genus Rhodopirellula.</title>
        <authorList>
            <person name="Kallscheuer N."/>
            <person name="Wiegand S."/>
            <person name="Jogler M."/>
            <person name="Boedeker C."/>
            <person name="Peeters S.H."/>
            <person name="Rast P."/>
            <person name="Heuer A."/>
            <person name="Jetten M.S.M."/>
            <person name="Rohde M."/>
            <person name="Jogler C."/>
        </authorList>
    </citation>
    <scope>NUCLEOTIDE SEQUENCE [LARGE SCALE GENOMIC DNA]</scope>
    <source>
        <strain evidence="18 19">Poly21</strain>
    </source>
</reference>
<dbReference type="EMBL" id="SJPU01000001">
    <property type="protein sequence ID" value="TWU18058.1"/>
    <property type="molecule type" value="Genomic_DNA"/>
</dbReference>
<evidence type="ECO:0000259" key="17">
    <source>
        <dbReference type="PROSITE" id="PS51711"/>
    </source>
</evidence>
<feature type="transmembrane region" description="Helical" evidence="15">
    <location>
        <begin position="625"/>
        <end position="645"/>
    </location>
</feature>
<dbReference type="NCBIfam" id="TIGR00231">
    <property type="entry name" value="small_GTP"/>
    <property type="match status" value="1"/>
</dbReference>
<evidence type="ECO:0000256" key="9">
    <source>
        <dbReference type="ARBA" id="ARBA00023065"/>
    </source>
</evidence>
<evidence type="ECO:0000256" key="12">
    <source>
        <dbReference type="NCBIfam" id="TIGR00437"/>
    </source>
</evidence>
<dbReference type="InterPro" id="IPR003373">
    <property type="entry name" value="Fe2_transport_prot-B"/>
</dbReference>
<name>A0A5C6C1L8_9BACT</name>
<evidence type="ECO:0000256" key="15">
    <source>
        <dbReference type="RuleBase" id="RU362098"/>
    </source>
</evidence>
<feature type="transmembrane region" description="Helical" evidence="15">
    <location>
        <begin position="323"/>
        <end position="347"/>
    </location>
</feature>
<feature type="region of interest" description="Disordered" evidence="16">
    <location>
        <begin position="1"/>
        <end position="25"/>
    </location>
</feature>
<organism evidence="18 19">
    <name type="scientific">Allorhodopirellula heiligendammensis</name>
    <dbReference type="NCBI Taxonomy" id="2714739"/>
    <lineage>
        <taxon>Bacteria</taxon>
        <taxon>Pseudomonadati</taxon>
        <taxon>Planctomycetota</taxon>
        <taxon>Planctomycetia</taxon>
        <taxon>Pirellulales</taxon>
        <taxon>Pirellulaceae</taxon>
        <taxon>Allorhodopirellula</taxon>
    </lineage>
</organism>
<dbReference type="InterPro" id="IPR011640">
    <property type="entry name" value="Fe2_transport_prot_B_C"/>
</dbReference>
<evidence type="ECO:0000256" key="7">
    <source>
        <dbReference type="ARBA" id="ARBA00022989"/>
    </source>
</evidence>
<dbReference type="Pfam" id="PF07664">
    <property type="entry name" value="FeoB_C"/>
    <property type="match status" value="1"/>
</dbReference>
<evidence type="ECO:0000256" key="8">
    <source>
        <dbReference type="ARBA" id="ARBA00023004"/>
    </source>
</evidence>
<dbReference type="Pfam" id="PF02421">
    <property type="entry name" value="FeoB_N"/>
    <property type="match status" value="1"/>
</dbReference>
<feature type="transmembrane region" description="Helical" evidence="15">
    <location>
        <begin position="665"/>
        <end position="683"/>
    </location>
</feature>
<evidence type="ECO:0000256" key="4">
    <source>
        <dbReference type="ARBA" id="ARBA00022496"/>
    </source>
</evidence>
<dbReference type="SUPFAM" id="SSF52540">
    <property type="entry name" value="P-loop containing nucleoside triphosphate hydrolases"/>
    <property type="match status" value="1"/>
</dbReference>
<keyword evidence="10 13" id="KW-0342">GTP-binding</keyword>
<dbReference type="RefSeq" id="WP_146405098.1">
    <property type="nucleotide sequence ID" value="NZ_SJPU01000001.1"/>
</dbReference>
<keyword evidence="11 15" id="KW-0472">Membrane</keyword>
<dbReference type="GO" id="GO:0005525">
    <property type="term" value="F:GTP binding"/>
    <property type="evidence" value="ECO:0007669"/>
    <property type="project" value="UniProtKB-KW"/>
</dbReference>
<gene>
    <name evidence="18" type="primary">feoB</name>
    <name evidence="18" type="ORF">Poly21_02130</name>
</gene>
<dbReference type="PROSITE" id="PS51711">
    <property type="entry name" value="G_FEOB"/>
    <property type="match status" value="1"/>
</dbReference>
<evidence type="ECO:0000256" key="3">
    <source>
        <dbReference type="ARBA" id="ARBA00022475"/>
    </source>
</evidence>
<feature type="transmembrane region" description="Helical" evidence="15">
    <location>
        <begin position="267"/>
        <end position="288"/>
    </location>
</feature>
<dbReference type="OrthoDB" id="9809127at2"/>
<dbReference type="InterPro" id="IPR006073">
    <property type="entry name" value="GTP-bd"/>
</dbReference>
<dbReference type="PANTHER" id="PTHR43185">
    <property type="entry name" value="FERROUS IRON TRANSPORT PROTEIN B"/>
    <property type="match status" value="1"/>
</dbReference>
<feature type="domain" description="FeoB-type G" evidence="17">
    <location>
        <begin position="23"/>
        <end position="189"/>
    </location>
</feature>
<feature type="binding site" evidence="14">
    <location>
        <position position="41"/>
    </location>
    <ligand>
        <name>Mg(2+)</name>
        <dbReference type="ChEBI" id="CHEBI:18420"/>
        <label>2</label>
    </ligand>
</feature>
<sequence length="687" mass="74410">MSTSVESTEPHAGNTSTEKKSGSPVVAMLGNPNVGKTSMFNRLTNLLAKTSNFPGTTIDRRIGRVELDAGKSITLVDLPGMYSFEPSSPEEQVAHDFVLGQSDMVPDAVLIVVDATNLQRTLFIVRHALQQGRPTMVVVNMIEAARRRGIEIDLNTLGRKLGCPVVGVSARTGEGFDRLKSQLDILLSGPALPMLIGDASAECPPQPAENVLTVVSTEESSCGSCRVCPFADGHQWASALARESIVDGSVVSDETADRVDRFLTHRWFGMAVFAVVMVIAFSLVFWIAQVPMQWLDDGFAALGAAVSDWLPEGDFQSLVVDGIIGGVGGVVVFLPQILILFFMLAILEDSGYLARAVVVVDRWMRRVGLPGQAFVPLLAAHACAIPAIMATKVIENRRDRLAAIMVIPLMTCSARLPVYTMLAAMLFPDNPLLAAGLFAGAYVLGMVAAFIVALILKLTLLPGQPSPLILDLPHYRTPSIRNALRYSYERGWMFLRDAGTVILLISIGIWVLSTYPKLSDERFEAELAAKHVAADQISESELENVRAAADQEYAIIGQMGQIVAPVFEPLGFDWKISVGVMTSFAAREVVVSTLSILYGLGPEPEEGSTLQHRLTAATYPDGRRVFTPATCVSLLVFFVLAMQCLPTQAVTKKETGSWKWAAFQFGYMTLLAYAAAFIAYQTVSMLS</sequence>
<dbReference type="GO" id="GO:0046872">
    <property type="term" value="F:metal ion binding"/>
    <property type="evidence" value="ECO:0007669"/>
    <property type="project" value="UniProtKB-KW"/>
</dbReference>
<dbReference type="AlphaFoldDB" id="A0A5C6C1L8"/>
<comment type="caution">
    <text evidence="18">The sequence shown here is derived from an EMBL/GenBank/DDBJ whole genome shotgun (WGS) entry which is preliminary data.</text>
</comment>
<dbReference type="PRINTS" id="PR00326">
    <property type="entry name" value="GTP1OBG"/>
</dbReference>
<feature type="binding site" evidence="13">
    <location>
        <begin position="55"/>
        <end position="59"/>
    </location>
    <ligand>
        <name>GTP</name>
        <dbReference type="ChEBI" id="CHEBI:37565"/>
        <label>1</label>
    </ligand>
</feature>
<dbReference type="InterPro" id="IPR027417">
    <property type="entry name" value="P-loop_NTPase"/>
</dbReference>
<keyword evidence="9" id="KW-0406">Ion transport</keyword>
<keyword evidence="3" id="KW-1003">Cell membrane</keyword>
<dbReference type="Proteomes" id="UP000319908">
    <property type="component" value="Unassembled WGS sequence"/>
</dbReference>
<evidence type="ECO:0000256" key="5">
    <source>
        <dbReference type="ARBA" id="ARBA00022692"/>
    </source>
</evidence>
<keyword evidence="14" id="KW-0460">Magnesium</keyword>
<dbReference type="InterPro" id="IPR005225">
    <property type="entry name" value="Small_GTP-bd"/>
</dbReference>
<feature type="binding site" evidence="14">
    <location>
        <position position="44"/>
    </location>
    <ligand>
        <name>Mg(2+)</name>
        <dbReference type="ChEBI" id="CHEBI:18420"/>
        <label>2</label>
    </ligand>
</feature>
<keyword evidence="14" id="KW-0479">Metal-binding</keyword>
<keyword evidence="2 15" id="KW-0813">Transport</keyword>
<keyword evidence="8 15" id="KW-0408">Iron</keyword>
<dbReference type="PANTHER" id="PTHR43185:SF1">
    <property type="entry name" value="FE(2+) TRANSPORTER FEOB"/>
    <property type="match status" value="1"/>
</dbReference>
<keyword evidence="7 15" id="KW-1133">Transmembrane helix</keyword>
<feature type="transmembrane region" description="Helical" evidence="15">
    <location>
        <begin position="367"/>
        <end position="389"/>
    </location>
</feature>
<comment type="function">
    <text evidence="15">Probable transporter of a GTP-driven Fe(2+) uptake system.</text>
</comment>
<evidence type="ECO:0000313" key="18">
    <source>
        <dbReference type="EMBL" id="TWU18058.1"/>
    </source>
</evidence>
<protein>
    <recommendedName>
        <fullName evidence="12 15">Ferrous iron transport protein B</fullName>
    </recommendedName>
</protein>
<comment type="similarity">
    <text evidence="15">Belongs to the TRAFAC class TrmE-Era-EngA-EngB-Septin-like GTPase superfamily. FeoB GTPase (TC 9.A.8) family.</text>
</comment>
<accession>A0A5C6C1L8</accession>
<evidence type="ECO:0000256" key="6">
    <source>
        <dbReference type="ARBA" id="ARBA00022741"/>
    </source>
</evidence>
<evidence type="ECO:0000256" key="11">
    <source>
        <dbReference type="ARBA" id="ARBA00023136"/>
    </source>
</evidence>
<evidence type="ECO:0000256" key="14">
    <source>
        <dbReference type="PIRSR" id="PIRSR603373-2"/>
    </source>
</evidence>
<dbReference type="GO" id="GO:0005886">
    <property type="term" value="C:plasma membrane"/>
    <property type="evidence" value="ECO:0007669"/>
    <property type="project" value="UniProtKB-SubCell"/>
</dbReference>
<keyword evidence="4 15" id="KW-0410">Iron transport</keyword>
<evidence type="ECO:0000256" key="2">
    <source>
        <dbReference type="ARBA" id="ARBA00022448"/>
    </source>
</evidence>
<dbReference type="GO" id="GO:0015093">
    <property type="term" value="F:ferrous iron transmembrane transporter activity"/>
    <property type="evidence" value="ECO:0007669"/>
    <property type="project" value="UniProtKB-UniRule"/>
</dbReference>
<comment type="subcellular location">
    <subcellularLocation>
        <location evidence="15">Cell inner membrane</location>
        <topology evidence="15">Multi-pass membrane protein</topology>
    </subcellularLocation>
    <subcellularLocation>
        <location evidence="1">Cell membrane</location>
        <topology evidence="1">Multi-pass membrane protein</topology>
    </subcellularLocation>
</comment>
<feature type="transmembrane region" description="Helical" evidence="15">
    <location>
        <begin position="494"/>
        <end position="513"/>
    </location>
</feature>
<feature type="binding site" evidence="13">
    <location>
        <begin position="30"/>
        <end position="37"/>
    </location>
    <ligand>
        <name>GTP</name>
        <dbReference type="ChEBI" id="CHEBI:37565"/>
        <label>1</label>
    </ligand>
</feature>
<dbReference type="InterPro" id="IPR050860">
    <property type="entry name" value="FeoB_GTPase"/>
</dbReference>
<evidence type="ECO:0000256" key="10">
    <source>
        <dbReference type="ARBA" id="ARBA00023134"/>
    </source>
</evidence>
<dbReference type="InterPro" id="IPR011642">
    <property type="entry name" value="Gate_dom"/>
</dbReference>
<dbReference type="Gene3D" id="3.40.50.300">
    <property type="entry name" value="P-loop containing nucleotide triphosphate hydrolases"/>
    <property type="match status" value="1"/>
</dbReference>
<evidence type="ECO:0000313" key="19">
    <source>
        <dbReference type="Proteomes" id="UP000319908"/>
    </source>
</evidence>
<evidence type="ECO:0000256" key="13">
    <source>
        <dbReference type="PIRSR" id="PIRSR603373-1"/>
    </source>
</evidence>
<feature type="binding site" evidence="13">
    <location>
        <begin position="77"/>
        <end position="80"/>
    </location>
    <ligand>
        <name>GTP</name>
        <dbReference type="ChEBI" id="CHEBI:37565"/>
        <label>1</label>
    </ligand>
</feature>
<proteinExistence type="inferred from homology"/>
<feature type="transmembrane region" description="Helical" evidence="15">
    <location>
        <begin position="401"/>
        <end position="427"/>
    </location>
</feature>
<dbReference type="CDD" id="cd01879">
    <property type="entry name" value="FeoB"/>
    <property type="match status" value="1"/>
</dbReference>
<evidence type="ECO:0000256" key="1">
    <source>
        <dbReference type="ARBA" id="ARBA00004651"/>
    </source>
</evidence>
<dbReference type="NCBIfam" id="TIGR00437">
    <property type="entry name" value="feoB"/>
    <property type="match status" value="1"/>
</dbReference>